<dbReference type="InterPro" id="IPR001279">
    <property type="entry name" value="Metallo-B-lactamas"/>
</dbReference>
<comment type="caution">
    <text evidence="2">The sequence shown here is derived from an EMBL/GenBank/DDBJ whole genome shotgun (WGS) entry which is preliminary data.</text>
</comment>
<dbReference type="AlphaFoldDB" id="A0A4S4FFB6"/>
<organism evidence="2 3">
    <name type="scientific">Naasia lichenicola</name>
    <dbReference type="NCBI Taxonomy" id="2565933"/>
    <lineage>
        <taxon>Bacteria</taxon>
        <taxon>Bacillati</taxon>
        <taxon>Actinomycetota</taxon>
        <taxon>Actinomycetes</taxon>
        <taxon>Micrococcales</taxon>
        <taxon>Microbacteriaceae</taxon>
        <taxon>Naasia</taxon>
    </lineage>
</organism>
<dbReference type="OrthoDB" id="2373347at2"/>
<proteinExistence type="predicted"/>
<reference evidence="2 3" key="1">
    <citation type="submission" date="2019-04" db="EMBL/GenBank/DDBJ databases">
        <authorList>
            <person name="Jiang L."/>
        </authorList>
    </citation>
    <scope>NUCLEOTIDE SEQUENCE [LARGE SCALE GENOMIC DNA]</scope>
    <source>
        <strain evidence="2 3">YIM 131853</strain>
    </source>
</reference>
<dbReference type="PANTHER" id="PTHR36839:SF1">
    <property type="entry name" value="METALLO-BETA-LACTAMASE FAMILY PROTEIN (AFU_ORTHOLOGUE AFUA_5G12770)"/>
    <property type="match status" value="1"/>
</dbReference>
<keyword evidence="3" id="KW-1185">Reference proteome</keyword>
<dbReference type="PANTHER" id="PTHR36839">
    <property type="entry name" value="METALLO-BETA-LACTAMASE FAMILY PROTEIN (AFU_ORTHOLOGUE AFUA_5G12770)"/>
    <property type="match status" value="1"/>
</dbReference>
<keyword evidence="2" id="KW-0378">Hydrolase</keyword>
<dbReference type="Pfam" id="PF00753">
    <property type="entry name" value="Lactamase_B"/>
    <property type="match status" value="1"/>
</dbReference>
<evidence type="ECO:0000259" key="1">
    <source>
        <dbReference type="SMART" id="SM00849"/>
    </source>
</evidence>
<dbReference type="InterPro" id="IPR036866">
    <property type="entry name" value="RibonucZ/Hydroxyglut_hydro"/>
</dbReference>
<evidence type="ECO:0000313" key="2">
    <source>
        <dbReference type="EMBL" id="THG28821.1"/>
    </source>
</evidence>
<accession>A0A4S4FFB6</accession>
<dbReference type="EMBL" id="SSSM01000006">
    <property type="protein sequence ID" value="THG28821.1"/>
    <property type="molecule type" value="Genomic_DNA"/>
</dbReference>
<evidence type="ECO:0000313" key="3">
    <source>
        <dbReference type="Proteomes" id="UP000309133"/>
    </source>
</evidence>
<dbReference type="GO" id="GO:0016787">
    <property type="term" value="F:hydrolase activity"/>
    <property type="evidence" value="ECO:0007669"/>
    <property type="project" value="UniProtKB-KW"/>
</dbReference>
<protein>
    <submittedName>
        <fullName evidence="2">MBL fold metallo-hydrolase</fullName>
    </submittedName>
</protein>
<dbReference type="SUPFAM" id="SSF56281">
    <property type="entry name" value="Metallo-hydrolase/oxidoreductase"/>
    <property type="match status" value="1"/>
</dbReference>
<dbReference type="SMART" id="SM00849">
    <property type="entry name" value="Lactamase_B"/>
    <property type="match status" value="1"/>
</dbReference>
<dbReference type="Gene3D" id="3.60.15.10">
    <property type="entry name" value="Ribonuclease Z/Hydroxyacylglutathione hydrolase-like"/>
    <property type="match status" value="1"/>
</dbReference>
<sequence length="271" mass="29174">MTFSICSTCAVEHAEQPAVCPICDDERQWVPEGGQSWTTLAELVASGTRGSVAELEPHLYGIASQPAVGIGQVSKLVATADGNVLWDPIGFVDDELAARVHALGPVVAIVASHPHMFGVQVEWSRALGGVPVLVAEADAQWIQRPDAAIELWSKPTSVVPGVTIAQPGGHFPGSAVMHWAQGADGRGVLLSGDTIFANSDRRTVSFMRSFPNHLPLSASVVERVASYVERFDFDRLYGNFDNVIPSDAKCVLRRSADRHIGWVRGDFDHLT</sequence>
<dbReference type="Proteomes" id="UP000309133">
    <property type="component" value="Unassembled WGS sequence"/>
</dbReference>
<name>A0A4S4FFB6_9MICO</name>
<feature type="domain" description="Metallo-beta-lactamase" evidence="1">
    <location>
        <begin position="71"/>
        <end position="240"/>
    </location>
</feature>
<gene>
    <name evidence="2" type="ORF">E6C64_18170</name>
</gene>